<evidence type="ECO:0000313" key="2">
    <source>
        <dbReference type="EMBL" id="XBM49706.1"/>
    </source>
</evidence>
<keyword evidence="1" id="KW-1133">Transmembrane helix</keyword>
<sequence>MTHRSRALTAAASACGIVAALVLSALLGLGFVNDRLPRGSFIWLGPVTDVVWLVGVWGVVVTGGAAIALALLARASRSRPAPWVRARVLVSLSAIGAFGLLVTLAGLSAAAVLPGGEKVAVATPEGTPAVVIVTTDALVLNTSTTASQVDGIVATPIPGVDGRHAGAINAHYRWPERPETRWNDPFLSIVDGTAKELTLELVDGSWRWPAGERP</sequence>
<feature type="transmembrane region" description="Helical" evidence="1">
    <location>
        <begin position="88"/>
        <end position="113"/>
    </location>
</feature>
<organism evidence="2">
    <name type="scientific">Leifsonia sp. NPDC080035</name>
    <dbReference type="NCBI Taxonomy" id="3143936"/>
    <lineage>
        <taxon>Bacteria</taxon>
        <taxon>Bacillati</taxon>
        <taxon>Actinomycetota</taxon>
        <taxon>Actinomycetes</taxon>
        <taxon>Micrococcales</taxon>
        <taxon>Microbacteriaceae</taxon>
        <taxon>Leifsonia</taxon>
    </lineage>
</organism>
<reference evidence="2" key="1">
    <citation type="submission" date="2024-05" db="EMBL/GenBank/DDBJ databases">
        <title>The Natural Products Discovery Center: Release of the First 8490 Sequenced Strains for Exploring Actinobacteria Biosynthetic Diversity.</title>
        <authorList>
            <person name="Kalkreuter E."/>
            <person name="Kautsar S.A."/>
            <person name="Yang D."/>
            <person name="Bader C.D."/>
            <person name="Teijaro C.N."/>
            <person name="Fluegel L."/>
            <person name="Davis C.M."/>
            <person name="Simpson J.R."/>
            <person name="Lauterbach L."/>
            <person name="Steele A.D."/>
            <person name="Gui C."/>
            <person name="Meng S."/>
            <person name="Li G."/>
            <person name="Viehrig K."/>
            <person name="Ye F."/>
            <person name="Su P."/>
            <person name="Kiefer A.F."/>
            <person name="Nichols A."/>
            <person name="Cepeda A.J."/>
            <person name="Yan W."/>
            <person name="Fan B."/>
            <person name="Jiang Y."/>
            <person name="Adhikari A."/>
            <person name="Zheng C.-J."/>
            <person name="Schuster L."/>
            <person name="Cowan T.M."/>
            <person name="Smanski M.J."/>
            <person name="Chevrette M.G."/>
            <person name="de Carvalho L.P.S."/>
            <person name="Shen B."/>
        </authorList>
    </citation>
    <scope>NUCLEOTIDE SEQUENCE</scope>
    <source>
        <strain evidence="2">NPDC080035</strain>
    </source>
</reference>
<feature type="transmembrane region" description="Helical" evidence="1">
    <location>
        <begin position="7"/>
        <end position="32"/>
    </location>
</feature>
<gene>
    <name evidence="2" type="ORF">AAME72_07525</name>
</gene>
<protein>
    <submittedName>
        <fullName evidence="2">Uncharacterized protein</fullName>
    </submittedName>
</protein>
<accession>A0AAU7GFJ1</accession>
<feature type="transmembrane region" description="Helical" evidence="1">
    <location>
        <begin position="52"/>
        <end position="76"/>
    </location>
</feature>
<proteinExistence type="predicted"/>
<dbReference type="AlphaFoldDB" id="A0AAU7GFJ1"/>
<name>A0AAU7GFJ1_9MICO</name>
<dbReference type="RefSeq" id="WP_348789617.1">
    <property type="nucleotide sequence ID" value="NZ_CP157390.1"/>
</dbReference>
<keyword evidence="1" id="KW-0472">Membrane</keyword>
<dbReference type="EMBL" id="CP157390">
    <property type="protein sequence ID" value="XBM49706.1"/>
    <property type="molecule type" value="Genomic_DNA"/>
</dbReference>
<keyword evidence="1" id="KW-0812">Transmembrane</keyword>
<evidence type="ECO:0000256" key="1">
    <source>
        <dbReference type="SAM" id="Phobius"/>
    </source>
</evidence>